<dbReference type="RefSeq" id="WP_087268850.1">
    <property type="nucleotide sequence ID" value="NZ_JBJGBV010000013.1"/>
</dbReference>
<protein>
    <recommendedName>
        <fullName evidence="5">FecR family protein</fullName>
    </recommendedName>
</protein>
<dbReference type="OrthoDB" id="9771237at2"/>
<dbReference type="Proteomes" id="UP000195440">
    <property type="component" value="Unassembled WGS sequence"/>
</dbReference>
<dbReference type="EMBL" id="LOHF01000012">
    <property type="protein sequence ID" value="OUM72974.1"/>
    <property type="molecule type" value="Genomic_DNA"/>
</dbReference>
<dbReference type="Pfam" id="PF16220">
    <property type="entry name" value="DUF4880"/>
    <property type="match status" value="1"/>
</dbReference>
<dbReference type="Gene3D" id="2.60.120.1440">
    <property type="match status" value="1"/>
</dbReference>
<dbReference type="Pfam" id="PF04773">
    <property type="entry name" value="FecR"/>
    <property type="match status" value="1"/>
</dbReference>
<evidence type="ECO:0000259" key="2">
    <source>
        <dbReference type="Pfam" id="PF16220"/>
    </source>
</evidence>
<dbReference type="InterPro" id="IPR006860">
    <property type="entry name" value="FecR"/>
</dbReference>
<dbReference type="InterPro" id="IPR032623">
    <property type="entry name" value="FecR_N"/>
</dbReference>
<name>A0A1Y3P851_9PSED</name>
<dbReference type="PANTHER" id="PTHR30273">
    <property type="entry name" value="PERIPLASMIC SIGNAL SENSOR AND SIGMA FACTOR ACTIVATOR FECR-RELATED"/>
    <property type="match status" value="1"/>
</dbReference>
<organism evidence="3 4">
    <name type="scientific">Pseudomonas caspiana</name>
    <dbReference type="NCBI Taxonomy" id="1451454"/>
    <lineage>
        <taxon>Bacteria</taxon>
        <taxon>Pseudomonadati</taxon>
        <taxon>Pseudomonadota</taxon>
        <taxon>Gammaproteobacteria</taxon>
        <taxon>Pseudomonadales</taxon>
        <taxon>Pseudomonadaceae</taxon>
        <taxon>Pseudomonas</taxon>
    </lineage>
</organism>
<proteinExistence type="predicted"/>
<dbReference type="AlphaFoldDB" id="A0A1Y3P851"/>
<reference evidence="3 4" key="1">
    <citation type="journal article" date="2017" name="Syst. Appl. Microbiol.">
        <title>Pseudomonas caspiana sp. nov., a citrus pathogen in the Pseudomonas syringae phylogenetic group.</title>
        <authorList>
            <person name="Busquets A."/>
            <person name="Gomila M."/>
            <person name="Beiki F."/>
            <person name="Mulet M."/>
            <person name="Rahimian H."/>
            <person name="Garcia-Valdes E."/>
            <person name="Lalucat J."/>
        </authorList>
    </citation>
    <scope>NUCLEOTIDE SEQUENCE [LARGE SCALE GENOMIC DNA]</scope>
    <source>
        <strain evidence="3 4">FBF102</strain>
    </source>
</reference>
<evidence type="ECO:0000313" key="3">
    <source>
        <dbReference type="EMBL" id="OUM72974.1"/>
    </source>
</evidence>
<evidence type="ECO:0000259" key="1">
    <source>
        <dbReference type="Pfam" id="PF04773"/>
    </source>
</evidence>
<gene>
    <name evidence="3" type="ORF">AUC60_14890</name>
</gene>
<feature type="domain" description="FecR protein" evidence="1">
    <location>
        <begin position="106"/>
        <end position="197"/>
    </location>
</feature>
<accession>A0A1Y3P851</accession>
<sequence length="310" mass="33939">MHELTPSKASLEQASDWLLDLQAEPARFEEFDHWLHASPEHLTAWAQVNRAWSAIEQPSTTAHWPTPTQAVPLKSSRRNWSMLAAACVCVVALGTAWLNNPDWQADYHTGTAETRVVQLADGSQVTLAARSAVNVDYSGNTRQVTLLSGEALFDVVHDARRPFQVDTRDVAVRVLGTSFDVASTDAGIKVEVREGAVGVNANGTPYRLGAGQRLWLDAAQGGAQQSEIAPDDVATWVSGQQFFENATVLEVVEQLRKYQRGWIVIGDDAIGQKRVTGLYDLRDTQRALQALAKPVGGKVEQYSPLLTVLK</sequence>
<evidence type="ECO:0000313" key="4">
    <source>
        <dbReference type="Proteomes" id="UP000195440"/>
    </source>
</evidence>
<comment type="caution">
    <text evidence="3">The sequence shown here is derived from an EMBL/GenBank/DDBJ whole genome shotgun (WGS) entry which is preliminary data.</text>
</comment>
<dbReference type="PIRSF" id="PIRSF018266">
    <property type="entry name" value="FecR"/>
    <property type="match status" value="1"/>
</dbReference>
<dbReference type="InterPro" id="IPR012373">
    <property type="entry name" value="Ferrdict_sens_TM"/>
</dbReference>
<keyword evidence="4" id="KW-1185">Reference proteome</keyword>
<evidence type="ECO:0008006" key="5">
    <source>
        <dbReference type="Google" id="ProtNLM"/>
    </source>
</evidence>
<dbReference type="PANTHER" id="PTHR30273:SF2">
    <property type="entry name" value="PROTEIN FECR"/>
    <property type="match status" value="1"/>
</dbReference>
<feature type="domain" description="FecR N-terminal" evidence="2">
    <location>
        <begin position="12"/>
        <end position="50"/>
    </location>
</feature>
<dbReference type="GO" id="GO:0016989">
    <property type="term" value="F:sigma factor antagonist activity"/>
    <property type="evidence" value="ECO:0007669"/>
    <property type="project" value="TreeGrafter"/>
</dbReference>